<protein>
    <recommendedName>
        <fullName evidence="3">Ankyrin</fullName>
    </recommendedName>
</protein>
<dbReference type="Proteomes" id="UP000749040">
    <property type="component" value="Unassembled WGS sequence"/>
</dbReference>
<gene>
    <name evidence="1" type="ORF">ITX44_24230</name>
</gene>
<dbReference type="EMBL" id="JADKYB010000013">
    <property type="protein sequence ID" value="MBM9507593.1"/>
    <property type="molecule type" value="Genomic_DNA"/>
</dbReference>
<reference evidence="1 2" key="1">
    <citation type="submission" date="2021-01" db="EMBL/GenBank/DDBJ databases">
        <title>Streptomyces acididurans sp. nov., isolated from a peat swamp forest soil.</title>
        <authorList>
            <person name="Chantavorakit T."/>
            <person name="Duangmal K."/>
        </authorList>
    </citation>
    <scope>NUCLEOTIDE SEQUENCE [LARGE SCALE GENOMIC DNA]</scope>
    <source>
        <strain evidence="1 2">KK5PA1</strain>
    </source>
</reference>
<comment type="caution">
    <text evidence="1">The sequence shown here is derived from an EMBL/GenBank/DDBJ whole genome shotgun (WGS) entry which is preliminary data.</text>
</comment>
<evidence type="ECO:0000313" key="2">
    <source>
        <dbReference type="Proteomes" id="UP000749040"/>
    </source>
</evidence>
<evidence type="ECO:0000313" key="1">
    <source>
        <dbReference type="EMBL" id="MBM9507593.1"/>
    </source>
</evidence>
<keyword evidence="2" id="KW-1185">Reference proteome</keyword>
<organism evidence="1 2">
    <name type="scientific">Actinacidiphila acididurans</name>
    <dbReference type="NCBI Taxonomy" id="2784346"/>
    <lineage>
        <taxon>Bacteria</taxon>
        <taxon>Bacillati</taxon>
        <taxon>Actinomycetota</taxon>
        <taxon>Actinomycetes</taxon>
        <taxon>Kitasatosporales</taxon>
        <taxon>Streptomycetaceae</taxon>
        <taxon>Actinacidiphila</taxon>
    </lineage>
</organism>
<evidence type="ECO:0008006" key="3">
    <source>
        <dbReference type="Google" id="ProtNLM"/>
    </source>
</evidence>
<sequence length="233" mass="25241">MTVGEFGEFEAHITVRCPDGAAAAIRLARWSAERGWKFTHIVLARGRVPSQPMVTLRGRGSYEEQVRVCRRAAGALRAAGFPPVRVKIEVPPWDPVVPRSDAQALLPGGLGGRADGAGRYFEHHLKVLLTPGAPDAAVLLDALTATAVAHDAHVSWNARRIRAGTGREERFVTQRCHGVGLPTARARLAALKRSVVDLGVEIAEVEQEFVVHDSNLAVDEGWIVMTADEAARR</sequence>
<dbReference type="RefSeq" id="WP_205359447.1">
    <property type="nucleotide sequence ID" value="NZ_JADKYB010000013.1"/>
</dbReference>
<proteinExistence type="predicted"/>
<name>A0ABS2U059_9ACTN</name>
<accession>A0ABS2U059</accession>